<organism evidence="1 2">
    <name type="scientific">Dreissena polymorpha</name>
    <name type="common">Zebra mussel</name>
    <name type="synonym">Mytilus polymorpha</name>
    <dbReference type="NCBI Taxonomy" id="45954"/>
    <lineage>
        <taxon>Eukaryota</taxon>
        <taxon>Metazoa</taxon>
        <taxon>Spiralia</taxon>
        <taxon>Lophotrochozoa</taxon>
        <taxon>Mollusca</taxon>
        <taxon>Bivalvia</taxon>
        <taxon>Autobranchia</taxon>
        <taxon>Heteroconchia</taxon>
        <taxon>Euheterodonta</taxon>
        <taxon>Imparidentia</taxon>
        <taxon>Neoheterodontei</taxon>
        <taxon>Myida</taxon>
        <taxon>Dreissenoidea</taxon>
        <taxon>Dreissenidae</taxon>
        <taxon>Dreissena</taxon>
    </lineage>
</organism>
<proteinExistence type="predicted"/>
<reference evidence="1" key="1">
    <citation type="journal article" date="2019" name="bioRxiv">
        <title>The Genome of the Zebra Mussel, Dreissena polymorpha: A Resource for Invasive Species Research.</title>
        <authorList>
            <person name="McCartney M.A."/>
            <person name="Auch B."/>
            <person name="Kono T."/>
            <person name="Mallez S."/>
            <person name="Zhang Y."/>
            <person name="Obille A."/>
            <person name="Becker A."/>
            <person name="Abrahante J.E."/>
            <person name="Garbe J."/>
            <person name="Badalamenti J.P."/>
            <person name="Herman A."/>
            <person name="Mangelson H."/>
            <person name="Liachko I."/>
            <person name="Sullivan S."/>
            <person name="Sone E.D."/>
            <person name="Koren S."/>
            <person name="Silverstein K.A.T."/>
            <person name="Beckman K.B."/>
            <person name="Gohl D.M."/>
        </authorList>
    </citation>
    <scope>NUCLEOTIDE SEQUENCE</scope>
    <source>
        <strain evidence="1">Duluth1</strain>
        <tissue evidence="1">Whole animal</tissue>
    </source>
</reference>
<keyword evidence="2" id="KW-1185">Reference proteome</keyword>
<dbReference type="AlphaFoldDB" id="A0A9D3YNK9"/>
<reference evidence="1" key="2">
    <citation type="submission" date="2020-11" db="EMBL/GenBank/DDBJ databases">
        <authorList>
            <person name="McCartney M.A."/>
            <person name="Auch B."/>
            <person name="Kono T."/>
            <person name="Mallez S."/>
            <person name="Becker A."/>
            <person name="Gohl D.M."/>
            <person name="Silverstein K.A.T."/>
            <person name="Koren S."/>
            <person name="Bechman K.B."/>
            <person name="Herman A."/>
            <person name="Abrahante J.E."/>
            <person name="Garbe J."/>
        </authorList>
    </citation>
    <scope>NUCLEOTIDE SEQUENCE</scope>
    <source>
        <strain evidence="1">Duluth1</strain>
        <tissue evidence="1">Whole animal</tissue>
    </source>
</reference>
<evidence type="ECO:0000313" key="1">
    <source>
        <dbReference type="EMBL" id="KAH3702069.1"/>
    </source>
</evidence>
<dbReference type="EMBL" id="JAIWYP010000015">
    <property type="protein sequence ID" value="KAH3702069.1"/>
    <property type="molecule type" value="Genomic_DNA"/>
</dbReference>
<dbReference type="Proteomes" id="UP000828390">
    <property type="component" value="Unassembled WGS sequence"/>
</dbReference>
<sequence>MLLTFSAYRTTLSRRDILVYASQFGTGSECTYDVTTILLTFPAYRATLSRWYILVHASQFGTGSVCTCDVTALAGARGARVVVWYVLS</sequence>
<accession>A0A9D3YNK9</accession>
<protein>
    <submittedName>
        <fullName evidence="1">Uncharacterized protein</fullName>
    </submittedName>
</protein>
<gene>
    <name evidence="1" type="ORF">DPMN_077070</name>
</gene>
<comment type="caution">
    <text evidence="1">The sequence shown here is derived from an EMBL/GenBank/DDBJ whole genome shotgun (WGS) entry which is preliminary data.</text>
</comment>
<evidence type="ECO:0000313" key="2">
    <source>
        <dbReference type="Proteomes" id="UP000828390"/>
    </source>
</evidence>
<name>A0A9D3YNK9_DREPO</name>